<dbReference type="EMBL" id="BAAAZN010000005">
    <property type="protein sequence ID" value="GAA3543256.1"/>
    <property type="molecule type" value="Genomic_DNA"/>
</dbReference>
<dbReference type="Gene3D" id="3.30.300.30">
    <property type="match status" value="1"/>
</dbReference>
<evidence type="ECO:0000259" key="2">
    <source>
        <dbReference type="Pfam" id="PF13193"/>
    </source>
</evidence>
<dbReference type="InterPro" id="IPR045851">
    <property type="entry name" value="AMP-bd_C_sf"/>
</dbReference>
<dbReference type="Proteomes" id="UP001500689">
    <property type="component" value="Unassembled WGS sequence"/>
</dbReference>
<dbReference type="PANTHER" id="PTHR43767:SF1">
    <property type="entry name" value="NONRIBOSOMAL PEPTIDE SYNTHASE PES1 (EUROFUNG)-RELATED"/>
    <property type="match status" value="1"/>
</dbReference>
<sequence length="527" mass="56205">MSLPEHWWSAQQSYASEILALLAAAPDRDFAHWRGEAFSGGDLIRSVTEAFLALRDRGVGKGDVVAILVAPNSPETFTVRYAAHLLGAAVCYLRTTNPGTKVTVLPLDQQLQILRETEAVTVYADAETSERALEIAAGSGIPVTRLQHGERSAAGRVDGADAQDVVAWDPDALAVINFTSGSTGRPKGIRLSGRAWQATLRAWMELGREAGCTSLLVSTPLSHGVAPMADAVLASGEALYLQESFDAEKFVQTVSAEKEVSWTFMATTHVFQLIDHLLERGIRDSAAVAAAGLSSLKRIVYGGSPAAPARIAQAFQLFGSVLAQGYATSESGRITTLTPPQHGDPEISATVGRPFPEVEVVVCNSDSGAQLATGEIGEVRVRSPQMMDGYNGDPELTARVLRDGWYFTGDIGCLDERGCLTLLGRVADVIKVDGVKVHPIVVESEILSHSGVRHAAVYGVRDEDGSEHIHAAIECDPADVVEVDRIRAGIAEALSPIHVPEKINILNALPMNRNGKPDKVLLRSTGA</sequence>
<dbReference type="InterPro" id="IPR042099">
    <property type="entry name" value="ANL_N_sf"/>
</dbReference>
<comment type="caution">
    <text evidence="3">The sequence shown here is derived from an EMBL/GenBank/DDBJ whole genome shotgun (WGS) entry which is preliminary data.</text>
</comment>
<dbReference type="Pfam" id="PF13193">
    <property type="entry name" value="AMP-binding_C"/>
    <property type="match status" value="1"/>
</dbReference>
<organism evidence="3 4">
    <name type="scientific">Amycolatopsis ultiminotia</name>
    <dbReference type="NCBI Taxonomy" id="543629"/>
    <lineage>
        <taxon>Bacteria</taxon>
        <taxon>Bacillati</taxon>
        <taxon>Actinomycetota</taxon>
        <taxon>Actinomycetes</taxon>
        <taxon>Pseudonocardiales</taxon>
        <taxon>Pseudonocardiaceae</taxon>
        <taxon>Amycolatopsis</taxon>
    </lineage>
</organism>
<evidence type="ECO:0000313" key="3">
    <source>
        <dbReference type="EMBL" id="GAA3543256.1"/>
    </source>
</evidence>
<dbReference type="PROSITE" id="PS00455">
    <property type="entry name" value="AMP_BINDING"/>
    <property type="match status" value="1"/>
</dbReference>
<dbReference type="InterPro" id="IPR000873">
    <property type="entry name" value="AMP-dep_synth/lig_dom"/>
</dbReference>
<protein>
    <submittedName>
        <fullName evidence="3">AMP-binding protein</fullName>
    </submittedName>
</protein>
<dbReference type="Pfam" id="PF00501">
    <property type="entry name" value="AMP-binding"/>
    <property type="match status" value="1"/>
</dbReference>
<evidence type="ECO:0000313" key="4">
    <source>
        <dbReference type="Proteomes" id="UP001500689"/>
    </source>
</evidence>
<reference evidence="4" key="1">
    <citation type="journal article" date="2019" name="Int. J. Syst. Evol. Microbiol.">
        <title>The Global Catalogue of Microorganisms (GCM) 10K type strain sequencing project: providing services to taxonomists for standard genome sequencing and annotation.</title>
        <authorList>
            <consortium name="The Broad Institute Genomics Platform"/>
            <consortium name="The Broad Institute Genome Sequencing Center for Infectious Disease"/>
            <person name="Wu L."/>
            <person name="Ma J."/>
        </authorList>
    </citation>
    <scope>NUCLEOTIDE SEQUENCE [LARGE SCALE GENOMIC DNA]</scope>
    <source>
        <strain evidence="4">JCM 16898</strain>
    </source>
</reference>
<gene>
    <name evidence="3" type="ORF">GCM10022222_28670</name>
</gene>
<dbReference type="CDD" id="cd04433">
    <property type="entry name" value="AFD_class_I"/>
    <property type="match status" value="1"/>
</dbReference>
<dbReference type="Gene3D" id="3.40.50.12780">
    <property type="entry name" value="N-terminal domain of ligase-like"/>
    <property type="match status" value="1"/>
</dbReference>
<name>A0ABP6W1K3_9PSEU</name>
<dbReference type="InterPro" id="IPR025110">
    <property type="entry name" value="AMP-bd_C"/>
</dbReference>
<proteinExistence type="predicted"/>
<feature type="domain" description="AMP-binding enzyme C-terminal" evidence="2">
    <location>
        <begin position="442"/>
        <end position="516"/>
    </location>
</feature>
<dbReference type="InterPro" id="IPR050237">
    <property type="entry name" value="ATP-dep_AMP-bd_enzyme"/>
</dbReference>
<evidence type="ECO:0000259" key="1">
    <source>
        <dbReference type="Pfam" id="PF00501"/>
    </source>
</evidence>
<keyword evidence="4" id="KW-1185">Reference proteome</keyword>
<feature type="domain" description="AMP-dependent synthetase/ligase" evidence="1">
    <location>
        <begin position="24"/>
        <end position="390"/>
    </location>
</feature>
<dbReference type="PANTHER" id="PTHR43767">
    <property type="entry name" value="LONG-CHAIN-FATTY-ACID--COA LIGASE"/>
    <property type="match status" value="1"/>
</dbReference>
<dbReference type="SUPFAM" id="SSF56801">
    <property type="entry name" value="Acetyl-CoA synthetase-like"/>
    <property type="match status" value="1"/>
</dbReference>
<dbReference type="RefSeq" id="WP_344859682.1">
    <property type="nucleotide sequence ID" value="NZ_BAAAZN010000005.1"/>
</dbReference>
<accession>A0ABP6W1K3</accession>
<dbReference type="InterPro" id="IPR020845">
    <property type="entry name" value="AMP-binding_CS"/>
</dbReference>